<name>A0A2K4WJD2_9PSED</name>
<accession>A0A2K4WJD2</accession>
<gene>
    <name evidence="1" type="ORF">CFBP6411_04662</name>
</gene>
<dbReference type="EMBL" id="LT963408">
    <property type="protein sequence ID" value="SOS36019.1"/>
    <property type="molecule type" value="Genomic_DNA"/>
</dbReference>
<proteinExistence type="predicted"/>
<reference evidence="1 2" key="1">
    <citation type="submission" date="2017-11" db="EMBL/GenBank/DDBJ databases">
        <authorList>
            <person name="Han C.G."/>
        </authorList>
    </citation>
    <scope>NUCLEOTIDE SEQUENCE [LARGE SCALE GENOMIC DNA]</scope>
    <source>
        <strain evidence="1">CFBP6411</strain>
    </source>
</reference>
<dbReference type="RefSeq" id="WP_087674946.1">
    <property type="nucleotide sequence ID" value="NZ_LT963408.1"/>
</dbReference>
<evidence type="ECO:0000313" key="2">
    <source>
        <dbReference type="Proteomes" id="UP000238093"/>
    </source>
</evidence>
<protein>
    <submittedName>
        <fullName evidence="1">Uncharacterized protein</fullName>
    </submittedName>
</protein>
<sequence length="135" mass="15867">MKTKEIDYLRIWTKAVDDQEEALRNAPRTWESSDARLARIAFGAYKLQCYCLRLVTKYESPWLELSALEAGRLYLLNKHHWTPEVLREQTQNDLLALLHEELVQMKMSQKEWEPVQNWTSHMSCYAELAKSAPGL</sequence>
<organism evidence="1 2">
    <name type="scientific">Pseudomonas syringae group genomosp. 3</name>
    <dbReference type="NCBI Taxonomy" id="251701"/>
    <lineage>
        <taxon>Bacteria</taxon>
        <taxon>Pseudomonadati</taxon>
        <taxon>Pseudomonadota</taxon>
        <taxon>Gammaproteobacteria</taxon>
        <taxon>Pseudomonadales</taxon>
        <taxon>Pseudomonadaceae</taxon>
        <taxon>Pseudomonas</taxon>
    </lineage>
</organism>
<evidence type="ECO:0000313" key="1">
    <source>
        <dbReference type="EMBL" id="SOS36019.1"/>
    </source>
</evidence>
<dbReference type="Proteomes" id="UP000238093">
    <property type="component" value="Chromosome I"/>
</dbReference>
<dbReference type="AlphaFoldDB" id="A0A2K4WJD2"/>